<keyword evidence="1" id="KW-0812">Transmembrane</keyword>
<evidence type="ECO:0000313" key="3">
    <source>
        <dbReference type="Proteomes" id="UP000001283"/>
    </source>
</evidence>
<feature type="transmembrane region" description="Helical" evidence="1">
    <location>
        <begin position="40"/>
        <end position="59"/>
    </location>
</feature>
<gene>
    <name evidence="2" type="ORF">BMWSH_4393</name>
</gene>
<organism evidence="2 3">
    <name type="scientific">Priestia megaterium (strain WSH-002)</name>
    <name type="common">Bacillus megaterium</name>
    <dbReference type="NCBI Taxonomy" id="1006007"/>
    <lineage>
        <taxon>Bacteria</taxon>
        <taxon>Bacillati</taxon>
        <taxon>Bacillota</taxon>
        <taxon>Bacilli</taxon>
        <taxon>Bacillales</taxon>
        <taxon>Bacillaceae</taxon>
        <taxon>Priestia</taxon>
    </lineage>
</organism>
<evidence type="ECO:0000256" key="1">
    <source>
        <dbReference type="SAM" id="Phobius"/>
    </source>
</evidence>
<dbReference type="EMBL" id="CP003017">
    <property type="protein sequence ID" value="AEN91272.1"/>
    <property type="molecule type" value="Genomic_DNA"/>
</dbReference>
<dbReference type="AlphaFoldDB" id="A0A8D3X403"/>
<keyword evidence="1" id="KW-1133">Transmembrane helix</keyword>
<reference evidence="2 3" key="1">
    <citation type="journal article" date="2011" name="J. Bacteriol.">
        <title>Complete genome sequence of the industrial strain Bacillus megaterium WSH-002.</title>
        <authorList>
            <person name="Liu L."/>
            <person name="Li Y."/>
            <person name="Zhang J."/>
            <person name="Zou W."/>
            <person name="Zhou Z."/>
            <person name="Liu J."/>
            <person name="Li X."/>
            <person name="Wang L."/>
            <person name="Chen J."/>
        </authorList>
    </citation>
    <scope>NUCLEOTIDE SEQUENCE [LARGE SCALE GENOMIC DNA]</scope>
    <source>
        <strain evidence="2 3">WSH-002</strain>
    </source>
</reference>
<sequence length="168" mass="19822">MGKLFLSPIGNEVLIMVLLILTTVISILSVLVMPKRISWIEIYTTSLFVMFLGSVADIYLDVKYDLYGFFTKGVDFEYLLIFIFIYPATNSVFLNFYPQGKSLFRKALYITVWVILTTLFEYISTQTEVFYYNGWKILYSFFCYPFLYIAMVLNLKMIRRLQVIDKQK</sequence>
<feature type="transmembrane region" description="Helical" evidence="1">
    <location>
        <begin position="79"/>
        <end position="96"/>
    </location>
</feature>
<keyword evidence="1" id="KW-0472">Membrane</keyword>
<name>A0A8D3X403_PRIMW</name>
<accession>A0A8D3X403</accession>
<evidence type="ECO:0000313" key="2">
    <source>
        <dbReference type="EMBL" id="AEN91272.1"/>
    </source>
</evidence>
<dbReference type="InterPro" id="IPR048147">
    <property type="entry name" value="CBO0543-like"/>
</dbReference>
<protein>
    <submittedName>
        <fullName evidence="2">Uncharacterized protein</fullName>
    </submittedName>
</protein>
<dbReference type="Proteomes" id="UP000001283">
    <property type="component" value="Chromosome"/>
</dbReference>
<feature type="transmembrane region" description="Helical" evidence="1">
    <location>
        <begin position="13"/>
        <end position="33"/>
    </location>
</feature>
<dbReference type="NCBIfam" id="NF041644">
    <property type="entry name" value="CBO0543_fam"/>
    <property type="match status" value="1"/>
</dbReference>
<feature type="transmembrane region" description="Helical" evidence="1">
    <location>
        <begin position="108"/>
        <end position="125"/>
    </location>
</feature>
<proteinExistence type="predicted"/>
<dbReference type="RefSeq" id="WP_014461445.1">
    <property type="nucleotide sequence ID" value="NC_017138.1"/>
</dbReference>
<feature type="transmembrane region" description="Helical" evidence="1">
    <location>
        <begin position="137"/>
        <end position="158"/>
    </location>
</feature>
<dbReference type="KEGG" id="bmh:BMWSH_4393"/>